<gene>
    <name evidence="1" type="ORF">IHE45_01G040100</name>
</gene>
<protein>
    <submittedName>
        <fullName evidence="1">Retrotransposon gag domain-containing protein</fullName>
    </submittedName>
</protein>
<sequence length="317" mass="36866">METRNQELNKLEESLKSLLRKTVEKQSEKHDKEIQEMKEKQDRDIKGLRALLLNLQPADNVPTSSAMVNPVRAEKELSYLKPIRPKLTKLEFPKFNADHLYDWLFKCKQFFEFDETPGGIKVKIASLHLEGASLQWYQHYMRNKGEENSPNWEEYVTQLDTRFGSELHYDPMAELKDLRQTGSVHNYLIKFEELLNKIDLSDDHILSFFMCGLKEEIKDTIRLFRPANLQEAISLARIQEAAIDNAIRRGKSATKMGSTPLLPTSKKVEYNSTDKNIQNYRNVGPKPFRKLSSGELEEKKKKGLCYYCDEKYTAGHT</sequence>
<proteinExistence type="predicted"/>
<evidence type="ECO:0000313" key="1">
    <source>
        <dbReference type="EMBL" id="KAH7692048.1"/>
    </source>
</evidence>
<accession>A0ACB7WU83</accession>
<reference evidence="2" key="1">
    <citation type="journal article" date="2022" name="Nat. Commun.">
        <title>Chromosome evolution and the genetic basis of agronomically important traits in greater yam.</title>
        <authorList>
            <person name="Bredeson J.V."/>
            <person name="Lyons J.B."/>
            <person name="Oniyinde I.O."/>
            <person name="Okereke N.R."/>
            <person name="Kolade O."/>
            <person name="Nnabue I."/>
            <person name="Nwadili C.O."/>
            <person name="Hribova E."/>
            <person name="Parker M."/>
            <person name="Nwogha J."/>
            <person name="Shu S."/>
            <person name="Carlson J."/>
            <person name="Kariba R."/>
            <person name="Muthemba S."/>
            <person name="Knop K."/>
            <person name="Barton G.J."/>
            <person name="Sherwood A.V."/>
            <person name="Lopez-Montes A."/>
            <person name="Asiedu R."/>
            <person name="Jamnadass R."/>
            <person name="Muchugi A."/>
            <person name="Goodstein D."/>
            <person name="Egesi C.N."/>
            <person name="Featherston J."/>
            <person name="Asfaw A."/>
            <person name="Simpson G.G."/>
            <person name="Dolezel J."/>
            <person name="Hendre P.S."/>
            <person name="Van Deynze A."/>
            <person name="Kumar P.L."/>
            <person name="Obidiegwu J.E."/>
            <person name="Bhattacharjee R."/>
            <person name="Rokhsar D.S."/>
        </authorList>
    </citation>
    <scope>NUCLEOTIDE SEQUENCE [LARGE SCALE GENOMIC DNA]</scope>
    <source>
        <strain evidence="2">cv. TDa95/00328</strain>
    </source>
</reference>
<name>A0ACB7WU83_DIOAL</name>
<dbReference type="EMBL" id="CM037011">
    <property type="protein sequence ID" value="KAH7692048.1"/>
    <property type="molecule type" value="Genomic_DNA"/>
</dbReference>
<comment type="caution">
    <text evidence="1">The sequence shown here is derived from an EMBL/GenBank/DDBJ whole genome shotgun (WGS) entry which is preliminary data.</text>
</comment>
<keyword evidence="2" id="KW-1185">Reference proteome</keyword>
<dbReference type="Proteomes" id="UP000827976">
    <property type="component" value="Chromosome 1"/>
</dbReference>
<evidence type="ECO:0000313" key="2">
    <source>
        <dbReference type="Proteomes" id="UP000827976"/>
    </source>
</evidence>
<organism evidence="1 2">
    <name type="scientific">Dioscorea alata</name>
    <name type="common">Purple yam</name>
    <dbReference type="NCBI Taxonomy" id="55571"/>
    <lineage>
        <taxon>Eukaryota</taxon>
        <taxon>Viridiplantae</taxon>
        <taxon>Streptophyta</taxon>
        <taxon>Embryophyta</taxon>
        <taxon>Tracheophyta</taxon>
        <taxon>Spermatophyta</taxon>
        <taxon>Magnoliopsida</taxon>
        <taxon>Liliopsida</taxon>
        <taxon>Dioscoreales</taxon>
        <taxon>Dioscoreaceae</taxon>
        <taxon>Dioscorea</taxon>
    </lineage>
</organism>